<gene>
    <name evidence="2" type="ORF">FMOSSE_LOCUS8405</name>
</gene>
<dbReference type="Proteomes" id="UP000789375">
    <property type="component" value="Unassembled WGS sequence"/>
</dbReference>
<proteinExistence type="predicted"/>
<evidence type="ECO:0000313" key="3">
    <source>
        <dbReference type="Proteomes" id="UP000789375"/>
    </source>
</evidence>
<comment type="caution">
    <text evidence="2">The sequence shown here is derived from an EMBL/GenBank/DDBJ whole genome shotgun (WGS) entry which is preliminary data.</text>
</comment>
<feature type="region of interest" description="Disordered" evidence="1">
    <location>
        <begin position="201"/>
        <end position="222"/>
    </location>
</feature>
<name>A0A9N9G9A7_FUNMO</name>
<protein>
    <submittedName>
        <fullName evidence="2">15743_t:CDS:1</fullName>
    </submittedName>
</protein>
<reference evidence="2" key="1">
    <citation type="submission" date="2021-06" db="EMBL/GenBank/DDBJ databases">
        <authorList>
            <person name="Kallberg Y."/>
            <person name="Tangrot J."/>
            <person name="Rosling A."/>
        </authorList>
    </citation>
    <scope>NUCLEOTIDE SEQUENCE</scope>
    <source>
        <strain evidence="2">87-6 pot B 2015</strain>
    </source>
</reference>
<accession>A0A9N9G9A7</accession>
<feature type="compositionally biased region" description="Polar residues" evidence="1">
    <location>
        <begin position="430"/>
        <end position="444"/>
    </location>
</feature>
<dbReference type="AlphaFoldDB" id="A0A9N9G9A7"/>
<sequence length="444" mass="51286">MTKKDRRMKEDLLIFDAFEIISDMGIVKRITAYSKVCKSSRRPHVLKDIKSEGREDRFFTLKSLGVPKKIHLPVDVIERQKFSKRAKSRIKGSANEILHKKREDFKKSLKSFINVAFPSTTNPYGYLMSNPGPVLSLEKLCRANQGLKPPKYKDYLDPTHNLHSCTLEFNDKIEISDPMPTKVLAKLNVAHKALMKIRRRAKKEASKGNSSEARNAIAEAKTKKEMAKKMKFAKMMMEETKVTKVNHIRDKPPKDFYQNPRVRKLWANKRVEPKDDWFMENVSCRNFSLFKSFYPNIDESELMTKKRKVIDWNDSRTFQEVDTRSIKRIQLEKENETVVDVIDDVAINSNVGLNFITEIVTPITGSMSKNVVQEPQKTEKPVLLRIQDILGVISGLPSIASEDPLRKIGTREKSVKSIKAAENEKRRIRNQSNESKFNSMLQLR</sequence>
<dbReference type="EMBL" id="CAJVPP010002174">
    <property type="protein sequence ID" value="CAG8590349.1"/>
    <property type="molecule type" value="Genomic_DNA"/>
</dbReference>
<dbReference type="CDD" id="cd00048">
    <property type="entry name" value="DSRM_SF"/>
    <property type="match status" value="1"/>
</dbReference>
<evidence type="ECO:0000313" key="2">
    <source>
        <dbReference type="EMBL" id="CAG8590349.1"/>
    </source>
</evidence>
<feature type="region of interest" description="Disordered" evidence="1">
    <location>
        <begin position="419"/>
        <end position="444"/>
    </location>
</feature>
<organism evidence="2 3">
    <name type="scientific">Funneliformis mosseae</name>
    <name type="common">Endomycorrhizal fungus</name>
    <name type="synonym">Glomus mosseae</name>
    <dbReference type="NCBI Taxonomy" id="27381"/>
    <lineage>
        <taxon>Eukaryota</taxon>
        <taxon>Fungi</taxon>
        <taxon>Fungi incertae sedis</taxon>
        <taxon>Mucoromycota</taxon>
        <taxon>Glomeromycotina</taxon>
        <taxon>Glomeromycetes</taxon>
        <taxon>Glomerales</taxon>
        <taxon>Glomeraceae</taxon>
        <taxon>Funneliformis</taxon>
    </lineage>
</organism>
<keyword evidence="3" id="KW-1185">Reference proteome</keyword>
<evidence type="ECO:0000256" key="1">
    <source>
        <dbReference type="SAM" id="MobiDB-lite"/>
    </source>
</evidence>